<dbReference type="EMBL" id="JAUQUB010000007">
    <property type="protein sequence ID" value="MDO7883619.1"/>
    <property type="molecule type" value="Genomic_DNA"/>
</dbReference>
<evidence type="ECO:0000313" key="2">
    <source>
        <dbReference type="Proteomes" id="UP001241072"/>
    </source>
</evidence>
<gene>
    <name evidence="1" type="ORF">Q5716_15400</name>
</gene>
<organism evidence="1 2">
    <name type="scientific">Antiquaquibacter soli</name>
    <dbReference type="NCBI Taxonomy" id="3064523"/>
    <lineage>
        <taxon>Bacteria</taxon>
        <taxon>Bacillati</taxon>
        <taxon>Actinomycetota</taxon>
        <taxon>Actinomycetes</taxon>
        <taxon>Micrococcales</taxon>
        <taxon>Microbacteriaceae</taxon>
        <taxon>Antiquaquibacter</taxon>
    </lineage>
</organism>
<comment type="caution">
    <text evidence="1">The sequence shown here is derived from an EMBL/GenBank/DDBJ whole genome shotgun (WGS) entry which is preliminary data.</text>
</comment>
<accession>A0ABT9BRQ2</accession>
<proteinExistence type="predicted"/>
<dbReference type="RefSeq" id="WP_305004047.1">
    <property type="nucleotide sequence ID" value="NZ_JAUQUB010000007.1"/>
</dbReference>
<evidence type="ECO:0000313" key="1">
    <source>
        <dbReference type="EMBL" id="MDO7883619.1"/>
    </source>
</evidence>
<name>A0ABT9BRQ2_9MICO</name>
<reference evidence="1 2" key="1">
    <citation type="submission" date="2023-07" db="EMBL/GenBank/DDBJ databases">
        <title>Protaetiibacter sp. nov WY-16 isolated from soil.</title>
        <authorList>
            <person name="Liu B."/>
            <person name="Wan Y."/>
        </authorList>
    </citation>
    <scope>NUCLEOTIDE SEQUENCE [LARGE SCALE GENOMIC DNA]</scope>
    <source>
        <strain evidence="1 2">WY-16</strain>
    </source>
</reference>
<dbReference type="Proteomes" id="UP001241072">
    <property type="component" value="Unassembled WGS sequence"/>
</dbReference>
<keyword evidence="2" id="KW-1185">Reference proteome</keyword>
<protein>
    <submittedName>
        <fullName evidence="1">Uncharacterized protein</fullName>
    </submittedName>
</protein>
<sequence length="56" mass="6130">MFGANPGAWLALHRQERDQLERAVRGPRRPRRLPSLDRLLPSAAPVASPAPVCATC</sequence>